<dbReference type="Proteomes" id="UP000050544">
    <property type="component" value="Unassembled WGS sequence"/>
</dbReference>
<name>A0A0P6YIY8_9CHLR</name>
<dbReference type="RefSeq" id="WP_054521797.1">
    <property type="nucleotide sequence ID" value="NZ_LGKO01000005.1"/>
</dbReference>
<accession>A0A0P6YIY8</accession>
<dbReference type="PROSITE" id="PS51257">
    <property type="entry name" value="PROKAR_LIPOPROTEIN"/>
    <property type="match status" value="1"/>
</dbReference>
<keyword evidence="2" id="KW-0175">Coiled coil</keyword>
<evidence type="ECO:0000313" key="6">
    <source>
        <dbReference type="EMBL" id="KPL82334.1"/>
    </source>
</evidence>
<evidence type="ECO:0008006" key="8">
    <source>
        <dbReference type="Google" id="ProtNLM"/>
    </source>
</evidence>
<feature type="domain" description="YknX-like beta-barrel" evidence="5">
    <location>
        <begin position="316"/>
        <end position="386"/>
    </location>
</feature>
<evidence type="ECO:0000256" key="3">
    <source>
        <dbReference type="SAM" id="MobiDB-lite"/>
    </source>
</evidence>
<dbReference type="GO" id="GO:0030313">
    <property type="term" value="C:cell envelope"/>
    <property type="evidence" value="ECO:0007669"/>
    <property type="project" value="UniProtKB-SubCell"/>
</dbReference>
<dbReference type="OrthoDB" id="164087at2"/>
<evidence type="ECO:0000256" key="2">
    <source>
        <dbReference type="ARBA" id="ARBA00023054"/>
    </source>
</evidence>
<dbReference type="PANTHER" id="PTHR32347">
    <property type="entry name" value="EFFLUX SYSTEM COMPONENT YKNX-RELATED"/>
    <property type="match status" value="1"/>
</dbReference>
<dbReference type="Gene3D" id="1.20.120.330">
    <property type="entry name" value="Nucleotidyltransferases domain 2"/>
    <property type="match status" value="1"/>
</dbReference>
<dbReference type="PANTHER" id="PTHR32347:SF23">
    <property type="entry name" value="BLL5650 PROTEIN"/>
    <property type="match status" value="1"/>
</dbReference>
<comment type="caution">
    <text evidence="6">The sequence shown here is derived from an EMBL/GenBank/DDBJ whole genome shotgun (WGS) entry which is preliminary data.</text>
</comment>
<organism evidence="6 7">
    <name type="scientific">Thermanaerothrix daxensis</name>
    <dbReference type="NCBI Taxonomy" id="869279"/>
    <lineage>
        <taxon>Bacteria</taxon>
        <taxon>Bacillati</taxon>
        <taxon>Chloroflexota</taxon>
        <taxon>Anaerolineae</taxon>
        <taxon>Anaerolineales</taxon>
        <taxon>Anaerolineaceae</taxon>
        <taxon>Thermanaerothrix</taxon>
    </lineage>
</organism>
<dbReference type="InterPro" id="IPR058647">
    <property type="entry name" value="BSH_CzcB-like"/>
</dbReference>
<gene>
    <name evidence="6" type="ORF">SE15_09080</name>
</gene>
<dbReference type="AlphaFoldDB" id="A0A0P6YIY8"/>
<protein>
    <recommendedName>
        <fullName evidence="8">RND efflux pump membrane fusion protein barrel-sandwich domain-containing protein</fullName>
    </recommendedName>
</protein>
<reference evidence="6 7" key="1">
    <citation type="submission" date="2015-07" db="EMBL/GenBank/DDBJ databases">
        <title>Whole genome sequence of Thermanaerothrix daxensis DSM 23592.</title>
        <authorList>
            <person name="Hemp J."/>
            <person name="Ward L.M."/>
            <person name="Pace L.A."/>
            <person name="Fischer W.W."/>
        </authorList>
    </citation>
    <scope>NUCLEOTIDE SEQUENCE [LARGE SCALE GENOMIC DNA]</scope>
    <source>
        <strain evidence="6 7">GNS-1</strain>
    </source>
</reference>
<dbReference type="PRINTS" id="PR01490">
    <property type="entry name" value="RTXTOXIND"/>
</dbReference>
<keyword evidence="7" id="KW-1185">Reference proteome</keyword>
<comment type="subcellular location">
    <subcellularLocation>
        <location evidence="1">Cell envelope</location>
    </subcellularLocation>
</comment>
<evidence type="ECO:0000259" key="4">
    <source>
        <dbReference type="Pfam" id="PF25973"/>
    </source>
</evidence>
<dbReference type="STRING" id="869279.SE15_09080"/>
<proteinExistence type="predicted"/>
<dbReference type="InterPro" id="IPR050465">
    <property type="entry name" value="UPF0194_transport"/>
</dbReference>
<dbReference type="Pfam" id="PF25990">
    <property type="entry name" value="Beta-barrel_YknX"/>
    <property type="match status" value="1"/>
</dbReference>
<dbReference type="Gene3D" id="2.40.30.170">
    <property type="match status" value="1"/>
</dbReference>
<evidence type="ECO:0000256" key="1">
    <source>
        <dbReference type="ARBA" id="ARBA00004196"/>
    </source>
</evidence>
<sequence length="390" mass="42707">MSAKRFWGLLSLFILLLGSLSGCNLVGQPAPAPTPTAPPAASAPDWIIAEGRVVPRDSAWLIFRVSGRVDAVLVEEGQRVQAGEVLMRLGDREQAEAALAAAELARLQAQQHLDDLKRTADLAAAQARQAVAQAEQALLDAQQALDNLDTDAYRDQIDRAWEEVTRAQDEVKDAQEEVDRYKNLDPDNPTRKRAEDRLENAQDRLKKAQRDYDRLNNRLEQARAAVAAAEAALAEARHTYEQRQSGPDPDDLALAEAQLRQAEAQVAAAQASLDSLELKAPFAGTVVEVRVASGESVMPNQPVILLADLDTLYVETTDLSETDVVNINVGQEAEIVADALPEVTLKGTVERISDQFATKGGDIVYTVRLRLEAPDPRLRWGMTVEVRFKP</sequence>
<dbReference type="SUPFAM" id="SSF111369">
    <property type="entry name" value="HlyD-like secretion proteins"/>
    <property type="match status" value="2"/>
</dbReference>
<evidence type="ECO:0000259" key="5">
    <source>
        <dbReference type="Pfam" id="PF25990"/>
    </source>
</evidence>
<dbReference type="Gene3D" id="2.40.50.100">
    <property type="match status" value="1"/>
</dbReference>
<evidence type="ECO:0000313" key="7">
    <source>
        <dbReference type="Proteomes" id="UP000050544"/>
    </source>
</evidence>
<dbReference type="Pfam" id="PF25973">
    <property type="entry name" value="BSH_CzcB"/>
    <property type="match status" value="1"/>
</dbReference>
<feature type="domain" description="CzcB-like barrel-sandwich hybrid" evidence="4">
    <location>
        <begin position="61"/>
        <end position="308"/>
    </location>
</feature>
<feature type="region of interest" description="Disordered" evidence="3">
    <location>
        <begin position="172"/>
        <end position="197"/>
    </location>
</feature>
<dbReference type="InterPro" id="IPR058636">
    <property type="entry name" value="Beta-barrel_YknX"/>
</dbReference>
<dbReference type="EMBL" id="LGKO01000005">
    <property type="protein sequence ID" value="KPL82334.1"/>
    <property type="molecule type" value="Genomic_DNA"/>
</dbReference>